<dbReference type="PANTHER" id="PTHR36987:SF1">
    <property type="entry name" value="NADH DEHYDROGENASE [UBIQUINONE] 1 BETA SUBCOMPLEX SUBUNIT 2"/>
    <property type="match status" value="1"/>
</dbReference>
<accession>A0ABQ7MGM1</accession>
<name>A0ABQ7MGM1_BRACM</name>
<organism evidence="1 2">
    <name type="scientific">Brassica rapa subsp. trilocularis</name>
    <dbReference type="NCBI Taxonomy" id="1813537"/>
    <lineage>
        <taxon>Eukaryota</taxon>
        <taxon>Viridiplantae</taxon>
        <taxon>Streptophyta</taxon>
        <taxon>Embryophyta</taxon>
        <taxon>Tracheophyta</taxon>
        <taxon>Spermatophyta</taxon>
        <taxon>Magnoliopsida</taxon>
        <taxon>eudicotyledons</taxon>
        <taxon>Gunneridae</taxon>
        <taxon>Pentapetalae</taxon>
        <taxon>rosids</taxon>
        <taxon>malvids</taxon>
        <taxon>Brassicales</taxon>
        <taxon>Brassicaceae</taxon>
        <taxon>Brassiceae</taxon>
        <taxon>Brassica</taxon>
    </lineage>
</organism>
<proteinExistence type="predicted"/>
<evidence type="ECO:0000313" key="1">
    <source>
        <dbReference type="EMBL" id="KAG5396689.1"/>
    </source>
</evidence>
<dbReference type="PANTHER" id="PTHR36987">
    <property type="entry name" value="NADH DEHYDROGENASE [UBIQUINONE] 1 BETA SUBCOMPLEX SUBUNIT 2-LIKE"/>
    <property type="match status" value="1"/>
</dbReference>
<gene>
    <name evidence="1" type="primary">A05g502320.1_BraROA</name>
    <name evidence="1" type="ORF">IGI04_018503</name>
</gene>
<evidence type="ECO:0000313" key="2">
    <source>
        <dbReference type="Proteomes" id="UP000823674"/>
    </source>
</evidence>
<dbReference type="EMBL" id="JADBGQ010000005">
    <property type="protein sequence ID" value="KAG5396689.1"/>
    <property type="molecule type" value="Genomic_DNA"/>
</dbReference>
<dbReference type="InterPro" id="IPR044980">
    <property type="entry name" value="NDUFB2_plant/fungi"/>
</dbReference>
<protein>
    <submittedName>
        <fullName evidence="1">Uncharacterized protein</fullName>
    </submittedName>
</protein>
<comment type="caution">
    <text evidence="1">The sequence shown here is derived from an EMBL/GenBank/DDBJ whole genome shotgun (WGS) entry which is preliminary data.</text>
</comment>
<sequence length="94" mass="10897">MCCSQESMIHRIHQDSNCSYSSIHPIASRTELVPIGDLNTYISNSNEQLVNVKLRIREAIRFWILYRAKQDGHVVMGWRHPWDGHGDHGHGDHH</sequence>
<keyword evidence="2" id="KW-1185">Reference proteome</keyword>
<reference evidence="1 2" key="1">
    <citation type="submission" date="2021-03" db="EMBL/GenBank/DDBJ databases">
        <authorList>
            <person name="King G.J."/>
            <person name="Bancroft I."/>
            <person name="Baten A."/>
            <person name="Bloomfield J."/>
            <person name="Borpatragohain P."/>
            <person name="He Z."/>
            <person name="Irish N."/>
            <person name="Irwin J."/>
            <person name="Liu K."/>
            <person name="Mauleon R.P."/>
            <person name="Moore J."/>
            <person name="Morris R."/>
            <person name="Ostergaard L."/>
            <person name="Wang B."/>
            <person name="Wells R."/>
        </authorList>
    </citation>
    <scope>NUCLEOTIDE SEQUENCE [LARGE SCALE GENOMIC DNA]</scope>
    <source>
        <strain evidence="1">R-o-18</strain>
        <tissue evidence="1">Leaf</tissue>
    </source>
</reference>
<dbReference type="Proteomes" id="UP000823674">
    <property type="component" value="Chromosome A05"/>
</dbReference>